<feature type="domain" description="HMG box" evidence="4">
    <location>
        <begin position="279"/>
        <end position="346"/>
    </location>
</feature>
<feature type="region of interest" description="Disordered" evidence="2">
    <location>
        <begin position="342"/>
        <end position="361"/>
    </location>
</feature>
<feature type="DNA-binding region" description="HMG box" evidence="1">
    <location>
        <begin position="279"/>
        <end position="346"/>
    </location>
</feature>
<dbReference type="AlphaFoldDB" id="A0A7N0R873"/>
<dbReference type="PROSITE" id="PS50118">
    <property type="entry name" value="HMG_BOX_2"/>
    <property type="match status" value="1"/>
</dbReference>
<dbReference type="Gramene" id="Kaladp0001s0040.1.v1.1">
    <property type="protein sequence ID" value="Kaladp0001s0040.1.v1.1"/>
    <property type="gene ID" value="Kaladp0001s0040.v1.1"/>
</dbReference>
<accession>A0A7N0R873</accession>
<dbReference type="PANTHER" id="PTHR46691">
    <property type="entry name" value="HIGH MOBILITY GROUP B PROTEIN 9"/>
    <property type="match status" value="1"/>
</dbReference>
<evidence type="ECO:0000313" key="6">
    <source>
        <dbReference type="Proteomes" id="UP000594263"/>
    </source>
</evidence>
<dbReference type="CDD" id="cd22009">
    <property type="entry name" value="HMG-box_AtHMGB9-like"/>
    <property type="match status" value="1"/>
</dbReference>
<keyword evidence="3" id="KW-1133">Transmembrane helix</keyword>
<keyword evidence="3" id="KW-0812">Transmembrane</keyword>
<dbReference type="SMART" id="SM00398">
    <property type="entry name" value="HMG"/>
    <property type="match status" value="1"/>
</dbReference>
<reference evidence="5" key="1">
    <citation type="submission" date="2021-01" db="UniProtKB">
        <authorList>
            <consortium name="EnsemblPlants"/>
        </authorList>
    </citation>
    <scope>IDENTIFICATION</scope>
</reference>
<dbReference type="PANTHER" id="PTHR46691:SF1">
    <property type="entry name" value="AT-RICH INTERACTIVE DOMAIN-CONTAINING PROTEIN 2"/>
    <property type="match status" value="1"/>
</dbReference>
<dbReference type="Pfam" id="PF00505">
    <property type="entry name" value="HMG_box"/>
    <property type="match status" value="1"/>
</dbReference>
<sequence>MKDVVSITYIDYTTNYRWPRYLLNSLISSPLLLLMHAVFEPTEHSTTSTTGKSSSSSPSSAWFSFFKTSPSYSLAMSSAISSTLLQVDAEGVHGTKYPTPLATHDAVVNHSSLFWDTLQNASYVLKKHYQGLLFHYEQAYLFKLQASMLSPTEGSPMNKPSNEDGENGGLVDNPREESNCNSSNNANLVTGFIDGKFDCGYLVSVTMGTETLRGVLYFPDQAAAANPNPKPQPVASHAIVPYMGGAAGHPNPCSTVIPYTGKPGRSGRRRRRGGDPARPKPNRSGYNFYFAEEHQKLKSQFPDREREFTKMIGASWNNLTADEKAVYQDIGMKDKERYEKEKKEYIESRKQVQGTPGGPTV</sequence>
<dbReference type="Proteomes" id="UP000594263">
    <property type="component" value="Unplaced"/>
</dbReference>
<proteinExistence type="predicted"/>
<feature type="region of interest" description="Disordered" evidence="2">
    <location>
        <begin position="152"/>
        <end position="182"/>
    </location>
</feature>
<dbReference type="Gene3D" id="1.10.30.10">
    <property type="entry name" value="High mobility group box domain"/>
    <property type="match status" value="1"/>
</dbReference>
<name>A0A7N0R873_KALFE</name>
<feature type="transmembrane region" description="Helical" evidence="3">
    <location>
        <begin position="21"/>
        <end position="39"/>
    </location>
</feature>
<protein>
    <recommendedName>
        <fullName evidence="4">HMG box domain-containing protein</fullName>
    </recommendedName>
</protein>
<dbReference type="SUPFAM" id="SSF47095">
    <property type="entry name" value="HMG-box"/>
    <property type="match status" value="1"/>
</dbReference>
<keyword evidence="1" id="KW-0238">DNA-binding</keyword>
<dbReference type="GO" id="GO:0003677">
    <property type="term" value="F:DNA binding"/>
    <property type="evidence" value="ECO:0007669"/>
    <property type="project" value="UniProtKB-UniRule"/>
</dbReference>
<feature type="region of interest" description="Disordered" evidence="2">
    <location>
        <begin position="257"/>
        <end position="286"/>
    </location>
</feature>
<dbReference type="GO" id="GO:0005634">
    <property type="term" value="C:nucleus"/>
    <property type="evidence" value="ECO:0007669"/>
    <property type="project" value="UniProtKB-UniRule"/>
</dbReference>
<dbReference type="InterPro" id="IPR009071">
    <property type="entry name" value="HMG_box_dom"/>
</dbReference>
<keyword evidence="3" id="KW-0472">Membrane</keyword>
<dbReference type="EnsemblPlants" id="Kaladp0001s0040.1.v1.1">
    <property type="protein sequence ID" value="Kaladp0001s0040.1.v1.1"/>
    <property type="gene ID" value="Kaladp0001s0040.v1.1"/>
</dbReference>
<keyword evidence="1" id="KW-0539">Nucleus</keyword>
<dbReference type="InterPro" id="IPR036910">
    <property type="entry name" value="HMG_box_dom_sf"/>
</dbReference>
<organism evidence="5 6">
    <name type="scientific">Kalanchoe fedtschenkoi</name>
    <name type="common">Lavender scallops</name>
    <name type="synonym">South American air plant</name>
    <dbReference type="NCBI Taxonomy" id="63787"/>
    <lineage>
        <taxon>Eukaryota</taxon>
        <taxon>Viridiplantae</taxon>
        <taxon>Streptophyta</taxon>
        <taxon>Embryophyta</taxon>
        <taxon>Tracheophyta</taxon>
        <taxon>Spermatophyta</taxon>
        <taxon>Magnoliopsida</taxon>
        <taxon>eudicotyledons</taxon>
        <taxon>Gunneridae</taxon>
        <taxon>Pentapetalae</taxon>
        <taxon>Saxifragales</taxon>
        <taxon>Crassulaceae</taxon>
        <taxon>Kalanchoe</taxon>
    </lineage>
</organism>
<keyword evidence="6" id="KW-1185">Reference proteome</keyword>
<evidence type="ECO:0000256" key="2">
    <source>
        <dbReference type="SAM" id="MobiDB-lite"/>
    </source>
</evidence>
<evidence type="ECO:0000256" key="3">
    <source>
        <dbReference type="SAM" id="Phobius"/>
    </source>
</evidence>
<evidence type="ECO:0000259" key="4">
    <source>
        <dbReference type="PROSITE" id="PS50118"/>
    </source>
</evidence>
<evidence type="ECO:0000313" key="5">
    <source>
        <dbReference type="EnsemblPlants" id="Kaladp0001s0040.1.v1.1"/>
    </source>
</evidence>
<evidence type="ECO:0000256" key="1">
    <source>
        <dbReference type="PROSITE-ProRule" id="PRU00267"/>
    </source>
</evidence>